<dbReference type="AlphaFoldDB" id="A0A9D1I9F9"/>
<dbReference type="Pfam" id="PF04232">
    <property type="entry name" value="SpoVS"/>
    <property type="match status" value="1"/>
</dbReference>
<dbReference type="Proteomes" id="UP000824089">
    <property type="component" value="Unassembled WGS sequence"/>
</dbReference>
<dbReference type="InterPro" id="IPR007347">
    <property type="entry name" value="SpoVS"/>
</dbReference>
<reference evidence="1" key="2">
    <citation type="journal article" date="2021" name="PeerJ">
        <title>Extensive microbial diversity within the chicken gut microbiome revealed by metagenomics and culture.</title>
        <authorList>
            <person name="Gilroy R."/>
            <person name="Ravi A."/>
            <person name="Getino M."/>
            <person name="Pursley I."/>
            <person name="Horton D.L."/>
            <person name="Alikhan N.F."/>
            <person name="Baker D."/>
            <person name="Gharbi K."/>
            <person name="Hall N."/>
            <person name="Watson M."/>
            <person name="Adriaenssens E.M."/>
            <person name="Foster-Nyarko E."/>
            <person name="Jarju S."/>
            <person name="Secka A."/>
            <person name="Antonio M."/>
            <person name="Oren A."/>
            <person name="Chaudhuri R.R."/>
            <person name="La Ragione R."/>
            <person name="Hildebrand F."/>
            <person name="Pallen M.J."/>
        </authorList>
    </citation>
    <scope>NUCLEOTIDE SEQUENCE</scope>
    <source>
        <strain evidence="1">CHK195-4489</strain>
    </source>
</reference>
<evidence type="ECO:0000313" key="2">
    <source>
        <dbReference type="Proteomes" id="UP000824089"/>
    </source>
</evidence>
<dbReference type="EMBL" id="DVMM01000163">
    <property type="protein sequence ID" value="HIU30147.1"/>
    <property type="molecule type" value="Genomic_DNA"/>
</dbReference>
<dbReference type="PANTHER" id="PTHR35331:SF1">
    <property type="entry name" value="STAGE V SPORULATION PROTEIN S"/>
    <property type="match status" value="1"/>
</dbReference>
<sequence length="92" mass="9564">MDVLKVSSKSNPTSVASALASVVKEEGSAELQAIGAGAVNQTMKAIAIARGYLAISGKDVVCIPAFSDVYINGMERTALRFIVESIDLGYAI</sequence>
<dbReference type="InterPro" id="IPR036882">
    <property type="entry name" value="Alba-like_dom_sf"/>
</dbReference>
<gene>
    <name evidence="1" type="ORF">IAD50_07625</name>
</gene>
<dbReference type="Gene3D" id="3.30.110.20">
    <property type="entry name" value="Alba-like domain"/>
    <property type="match status" value="1"/>
</dbReference>
<protein>
    <submittedName>
        <fullName evidence="1">Stage V sporulation protein S</fullName>
    </submittedName>
</protein>
<accession>A0A9D1I9F9</accession>
<evidence type="ECO:0000313" key="1">
    <source>
        <dbReference type="EMBL" id="HIU30147.1"/>
    </source>
</evidence>
<dbReference type="PANTHER" id="PTHR35331">
    <property type="entry name" value="STAGE V SPORULATION PROTEIN S"/>
    <property type="match status" value="1"/>
</dbReference>
<name>A0A9D1I9F9_9CLOT</name>
<reference evidence="1" key="1">
    <citation type="submission" date="2020-10" db="EMBL/GenBank/DDBJ databases">
        <authorList>
            <person name="Gilroy R."/>
        </authorList>
    </citation>
    <scope>NUCLEOTIDE SEQUENCE</scope>
    <source>
        <strain evidence="1">CHK195-4489</strain>
    </source>
</reference>
<proteinExistence type="predicted"/>
<dbReference type="GO" id="GO:0003676">
    <property type="term" value="F:nucleic acid binding"/>
    <property type="evidence" value="ECO:0007669"/>
    <property type="project" value="InterPro"/>
</dbReference>
<comment type="caution">
    <text evidence="1">The sequence shown here is derived from an EMBL/GenBank/DDBJ whole genome shotgun (WGS) entry which is preliminary data.</text>
</comment>
<organism evidence="1 2">
    <name type="scientific">Candidatus Egerieisoma faecipullorum</name>
    <dbReference type="NCBI Taxonomy" id="2840963"/>
    <lineage>
        <taxon>Bacteria</taxon>
        <taxon>Bacillati</taxon>
        <taxon>Bacillota</taxon>
        <taxon>Clostridia</taxon>
        <taxon>Eubacteriales</taxon>
        <taxon>Clostridiaceae</taxon>
        <taxon>Clostridiaceae incertae sedis</taxon>
        <taxon>Candidatus Egerieisoma</taxon>
    </lineage>
</organism>